<evidence type="ECO:0000313" key="2">
    <source>
        <dbReference type="Proteomes" id="UP001281147"/>
    </source>
</evidence>
<evidence type="ECO:0000313" key="1">
    <source>
        <dbReference type="EMBL" id="KAK3700221.1"/>
    </source>
</evidence>
<dbReference type="EMBL" id="JAUTXU010000188">
    <property type="protein sequence ID" value="KAK3700221.1"/>
    <property type="molecule type" value="Genomic_DNA"/>
</dbReference>
<proteinExistence type="predicted"/>
<protein>
    <submittedName>
        <fullName evidence="1">Uncharacterized protein</fullName>
    </submittedName>
</protein>
<dbReference type="Proteomes" id="UP001281147">
    <property type="component" value="Unassembled WGS sequence"/>
</dbReference>
<comment type="caution">
    <text evidence="1">The sequence shown here is derived from an EMBL/GenBank/DDBJ whole genome shotgun (WGS) entry which is preliminary data.</text>
</comment>
<gene>
    <name evidence="1" type="ORF">LTR37_016100</name>
</gene>
<reference evidence="1" key="1">
    <citation type="submission" date="2023-07" db="EMBL/GenBank/DDBJ databases">
        <title>Black Yeasts Isolated from many extreme environments.</title>
        <authorList>
            <person name="Coleine C."/>
            <person name="Stajich J.E."/>
            <person name="Selbmann L."/>
        </authorList>
    </citation>
    <scope>NUCLEOTIDE SEQUENCE</scope>
    <source>
        <strain evidence="1">CCFEE 5714</strain>
    </source>
</reference>
<keyword evidence="2" id="KW-1185">Reference proteome</keyword>
<accession>A0ACC3MQ39</accession>
<sequence>MIVLSSDTAVKDILDRRSGNYSDRPDMYIGQTIASGGMRLVVMRYGKFWRMIHKTIHNILNIRAAVTYVPYQDLENKVMLQGFLDTPEEFLDHLRRYTFSLSTQIIFGYRAPDTKDQNLQQLFWSFERWGNLVASGSAKLTDLFPAIQSLPRLLNPQVREAEWLHEKEKDLYVRLWMRAKRGLEAGTGHPCFCNDLLRAQKVEQFSDDQAAYISGSLLEAGADTTAATLYGFILAMVVWPEVQKKVWAEVDRVVGTERLPTVDDYDHLPYVRCCIKEAMRWMPTVILGVPHAALQEDYYNGFRIPAGATIINNVWAIHMDPKRSPSPRTFNPDRFAADSRTLYESATGVPQERDNYVFGAGRRLCQGIHIAERSLFLGIARLIFAFEFSPAINDRTGQPITYDVDDLVGGITVEPRHYPCTITLRSESKAKMIREAVEADAESFLDSKTGQWKKTPPGMAFTTWVDDDEDV</sequence>
<organism evidence="1 2">
    <name type="scientific">Vermiconidia calcicola</name>
    <dbReference type="NCBI Taxonomy" id="1690605"/>
    <lineage>
        <taxon>Eukaryota</taxon>
        <taxon>Fungi</taxon>
        <taxon>Dikarya</taxon>
        <taxon>Ascomycota</taxon>
        <taxon>Pezizomycotina</taxon>
        <taxon>Dothideomycetes</taxon>
        <taxon>Dothideomycetidae</taxon>
        <taxon>Mycosphaerellales</taxon>
        <taxon>Extremaceae</taxon>
        <taxon>Vermiconidia</taxon>
    </lineage>
</organism>
<name>A0ACC3MQ39_9PEZI</name>